<proteinExistence type="predicted"/>
<dbReference type="AlphaFoldDB" id="A0A2Z7BTM9"/>
<evidence type="ECO:0000256" key="1">
    <source>
        <dbReference type="SAM" id="MobiDB-lite"/>
    </source>
</evidence>
<feature type="region of interest" description="Disordered" evidence="1">
    <location>
        <begin position="1"/>
        <end position="23"/>
    </location>
</feature>
<keyword evidence="3" id="KW-1185">Reference proteome</keyword>
<name>A0A2Z7BTM9_9LAMI</name>
<evidence type="ECO:0000313" key="2">
    <source>
        <dbReference type="EMBL" id="KZV37754.1"/>
    </source>
</evidence>
<organism evidence="2 3">
    <name type="scientific">Dorcoceras hygrometricum</name>
    <dbReference type="NCBI Taxonomy" id="472368"/>
    <lineage>
        <taxon>Eukaryota</taxon>
        <taxon>Viridiplantae</taxon>
        <taxon>Streptophyta</taxon>
        <taxon>Embryophyta</taxon>
        <taxon>Tracheophyta</taxon>
        <taxon>Spermatophyta</taxon>
        <taxon>Magnoliopsida</taxon>
        <taxon>eudicotyledons</taxon>
        <taxon>Gunneridae</taxon>
        <taxon>Pentapetalae</taxon>
        <taxon>asterids</taxon>
        <taxon>lamiids</taxon>
        <taxon>Lamiales</taxon>
        <taxon>Gesneriaceae</taxon>
        <taxon>Didymocarpoideae</taxon>
        <taxon>Trichosporeae</taxon>
        <taxon>Loxocarpinae</taxon>
        <taxon>Dorcoceras</taxon>
    </lineage>
</organism>
<accession>A0A2Z7BTM9</accession>
<protein>
    <submittedName>
        <fullName evidence="2">Uncharacterized protein</fullName>
    </submittedName>
</protein>
<dbReference type="EMBL" id="KV002497">
    <property type="protein sequence ID" value="KZV37754.1"/>
    <property type="molecule type" value="Genomic_DNA"/>
</dbReference>
<dbReference type="Proteomes" id="UP000250235">
    <property type="component" value="Unassembled WGS sequence"/>
</dbReference>
<reference evidence="2 3" key="1">
    <citation type="journal article" date="2015" name="Proc. Natl. Acad. Sci. U.S.A.">
        <title>The resurrection genome of Boea hygrometrica: A blueprint for survival of dehydration.</title>
        <authorList>
            <person name="Xiao L."/>
            <person name="Yang G."/>
            <person name="Zhang L."/>
            <person name="Yang X."/>
            <person name="Zhao S."/>
            <person name="Ji Z."/>
            <person name="Zhou Q."/>
            <person name="Hu M."/>
            <person name="Wang Y."/>
            <person name="Chen M."/>
            <person name="Xu Y."/>
            <person name="Jin H."/>
            <person name="Xiao X."/>
            <person name="Hu G."/>
            <person name="Bao F."/>
            <person name="Hu Y."/>
            <person name="Wan P."/>
            <person name="Li L."/>
            <person name="Deng X."/>
            <person name="Kuang T."/>
            <person name="Xiang C."/>
            <person name="Zhu J.K."/>
            <person name="Oliver M.J."/>
            <person name="He Y."/>
        </authorList>
    </citation>
    <scope>NUCLEOTIDE SEQUENCE [LARGE SCALE GENOMIC DNA]</scope>
    <source>
        <strain evidence="3">cv. XS01</strain>
    </source>
</reference>
<sequence length="452" mass="49405">MGCPGQARTKPRRKNQPSQRCRETRRTAAAANIQHAALGRMLGRDKRGSWRIQHAREQHHRAPIIANTSATCRPPCEKEAATSCAIVRQIVATRMPLLAAMCGQRAGTARAYARGGGGAAMLGGAVAGFFKFFLFYNSENDVLKDTSLCSDTTFGDNGGSGSRFPGAPQKLKILPRDTFNTLKVDRQSGPRPESIFLHQSALEDLMDFARTETPLHDGRNKSGEGLRRVARGAAESTCVTLNGSGIQLAVGPQPLLLRNHDFGLAQRIMVKRLATSRHDPLGITDSACKNQLVVVSVQYGPFNTYIPMRSTTIGKSRVSRDPIAMHTSWRSNSDIASVTSIGYPRMRASGESSTTKHRILHASGPHPILPPNDPKTNQYNQYLGLIQSTNGNHLESPKEGSSIDHQVTIYLHAQNITMFPTNETWYFTSQMLVSSSGGLILILTAQSTRNEF</sequence>
<gene>
    <name evidence="2" type="ORF">F511_19822</name>
</gene>
<evidence type="ECO:0000313" key="3">
    <source>
        <dbReference type="Proteomes" id="UP000250235"/>
    </source>
</evidence>